<feature type="compositionally biased region" description="Low complexity" evidence="1">
    <location>
        <begin position="99"/>
        <end position="112"/>
    </location>
</feature>
<sequence length="118" mass="13045">MKAGSPPCRGGPLLFEWPPRFRVSGLFPRHGVSDLSRYDGIAMLVERSFVGPVPRRTVSRRLCHVAWGEAHLPGTQERCWRMNSAYQFVVRDPERDADTGPARATPATATGTVLAGNR</sequence>
<accession>A0A919IPK0</accession>
<proteinExistence type="predicted"/>
<keyword evidence="3" id="KW-1185">Reference proteome</keyword>
<name>A0A919IPK0_9ACTN</name>
<evidence type="ECO:0000313" key="2">
    <source>
        <dbReference type="EMBL" id="GID69123.1"/>
    </source>
</evidence>
<evidence type="ECO:0000256" key="1">
    <source>
        <dbReference type="SAM" id="MobiDB-lite"/>
    </source>
</evidence>
<feature type="region of interest" description="Disordered" evidence="1">
    <location>
        <begin position="94"/>
        <end position="118"/>
    </location>
</feature>
<gene>
    <name evidence="2" type="ORF">Acy02nite_70040</name>
</gene>
<dbReference type="EMBL" id="BOMH01000058">
    <property type="protein sequence ID" value="GID69123.1"/>
    <property type="molecule type" value="Genomic_DNA"/>
</dbReference>
<dbReference type="Proteomes" id="UP000619479">
    <property type="component" value="Unassembled WGS sequence"/>
</dbReference>
<evidence type="ECO:0000313" key="3">
    <source>
        <dbReference type="Proteomes" id="UP000619479"/>
    </source>
</evidence>
<protein>
    <submittedName>
        <fullName evidence="2">Uncharacterized protein</fullName>
    </submittedName>
</protein>
<organism evidence="2 3">
    <name type="scientific">Actinoplanes cyaneus</name>
    <dbReference type="NCBI Taxonomy" id="52696"/>
    <lineage>
        <taxon>Bacteria</taxon>
        <taxon>Bacillati</taxon>
        <taxon>Actinomycetota</taxon>
        <taxon>Actinomycetes</taxon>
        <taxon>Micromonosporales</taxon>
        <taxon>Micromonosporaceae</taxon>
        <taxon>Actinoplanes</taxon>
    </lineage>
</organism>
<dbReference type="AlphaFoldDB" id="A0A919IPK0"/>
<comment type="caution">
    <text evidence="2">The sequence shown here is derived from an EMBL/GenBank/DDBJ whole genome shotgun (WGS) entry which is preliminary data.</text>
</comment>
<reference evidence="2" key="1">
    <citation type="submission" date="2021-01" db="EMBL/GenBank/DDBJ databases">
        <title>Whole genome shotgun sequence of Actinoplanes cyaneus NBRC 14990.</title>
        <authorList>
            <person name="Komaki H."/>
            <person name="Tamura T."/>
        </authorList>
    </citation>
    <scope>NUCLEOTIDE SEQUENCE</scope>
    <source>
        <strain evidence="2">NBRC 14990</strain>
    </source>
</reference>